<dbReference type="Pfam" id="PF07715">
    <property type="entry name" value="Plug"/>
    <property type="match status" value="1"/>
</dbReference>
<sequence>MHKILAVALAGLLLQTSHAWSQTPQTLEPIIVTATKLETPAREVASSVTVITKEEIQLKQQATVTEVLRSVPGLDVSRSGGLGQLTSVFLRGANSEHTLVLIDGVKANDPSSPNRLFDFAHLLTNNIERIEIVRGPASTLYGSDALGGVIQIFTKKGAGKPQVQVAAEGGSYETHKEQFSISGGSELHNYSLMASYLESDGISSAAKSYGNRERDGYENIAVSGQIGLTPTENFDFDLIFRFNDAESDLDLGGGPSADDPNYVGKSESSFLRLQTRFALFNDLWEQKIGFSFSDYDRTFQNKPDAINPLAFDDSQFEGQTYKVDWQNNFYIKNNTITLGIDYEKEKADNKAFLQGVDPVAGFFTYTSETNNEEAHTLAYYLQDHINISDALFTTIGLRLDDHSDFASKVTYQIAASYLVEKTKTKIKASHGTGYKAPSLVQRLENATYSSVNFGTLDTLGNPDLKPEENRSWDFGVEQTLLNDRIKLSTTYFENKFNNLIKNSYNPAGYATYDNVKDAKTKGIEIGASWQPIANFILSASYTYTDVEDAKDFLRIPRNKFSANANYQFMQKGNINIDVICVGEREDDPYNLETGDYDRVELDKYTLLNLAVSFNVTEKLRLFARAENILDEDYEEVWGFGTPGISGYIGGEYTF</sequence>
<dbReference type="GO" id="GO:0006811">
    <property type="term" value="P:monoatomic ion transport"/>
    <property type="evidence" value="ECO:0007669"/>
    <property type="project" value="UniProtKB-KW"/>
</dbReference>
<keyword evidence="3 10" id="KW-1134">Transmembrane beta strand</keyword>
<evidence type="ECO:0000256" key="11">
    <source>
        <dbReference type="RuleBase" id="RU003357"/>
    </source>
</evidence>
<dbReference type="Proteomes" id="UP000182517">
    <property type="component" value="Chromosome"/>
</dbReference>
<dbReference type="CDD" id="cd01347">
    <property type="entry name" value="ligand_gated_channel"/>
    <property type="match status" value="1"/>
</dbReference>
<evidence type="ECO:0008006" key="17">
    <source>
        <dbReference type="Google" id="ProtNLM"/>
    </source>
</evidence>
<dbReference type="PROSITE" id="PS52016">
    <property type="entry name" value="TONB_DEPENDENT_REC_3"/>
    <property type="match status" value="1"/>
</dbReference>
<dbReference type="InterPro" id="IPR039426">
    <property type="entry name" value="TonB-dep_rcpt-like"/>
</dbReference>
<evidence type="ECO:0000259" key="14">
    <source>
        <dbReference type="Pfam" id="PF07715"/>
    </source>
</evidence>
<proteinExistence type="inferred from homology"/>
<keyword evidence="2 10" id="KW-0813">Transport</keyword>
<keyword evidence="9 10" id="KW-0998">Cell outer membrane</keyword>
<dbReference type="GO" id="GO:0009279">
    <property type="term" value="C:cell outer membrane"/>
    <property type="evidence" value="ECO:0007669"/>
    <property type="project" value="UniProtKB-SubCell"/>
</dbReference>
<keyword evidence="6" id="KW-0406">Ion transport</keyword>
<comment type="similarity">
    <text evidence="10 11">Belongs to the TonB-dependent receptor family.</text>
</comment>
<dbReference type="InterPro" id="IPR037066">
    <property type="entry name" value="Plug_dom_sf"/>
</dbReference>
<reference evidence="15 16" key="1">
    <citation type="journal article" date="2017" name="Genome Announc.">
        <title>Complete Genome Sequences of Two Acetylene-Fermenting Pelobacter acetylenicus Strains.</title>
        <authorList>
            <person name="Sutton J.M."/>
            <person name="Baesman S.M."/>
            <person name="Fierst J.L."/>
            <person name="Poret-Peterson A.T."/>
            <person name="Oremland R.S."/>
            <person name="Dunlap D.S."/>
            <person name="Akob D.M."/>
        </authorList>
    </citation>
    <scope>NUCLEOTIDE SEQUENCE [LARGE SCALE GENOMIC DNA]</scope>
    <source>
        <strain evidence="15 16">SFB93</strain>
    </source>
</reference>
<dbReference type="EMBL" id="CP015519">
    <property type="protein sequence ID" value="APG28402.1"/>
    <property type="molecule type" value="Genomic_DNA"/>
</dbReference>
<protein>
    <recommendedName>
        <fullName evidence="17">TonB-dependent receptor</fullName>
    </recommendedName>
</protein>
<evidence type="ECO:0000256" key="6">
    <source>
        <dbReference type="ARBA" id="ARBA00023065"/>
    </source>
</evidence>
<feature type="domain" description="TonB-dependent receptor-like beta-barrel" evidence="13">
    <location>
        <begin position="229"/>
        <end position="628"/>
    </location>
</feature>
<dbReference type="Pfam" id="PF00593">
    <property type="entry name" value="TonB_dep_Rec_b-barrel"/>
    <property type="match status" value="1"/>
</dbReference>
<keyword evidence="8 10" id="KW-0472">Membrane</keyword>
<name>A0A1L3GR34_9BACT</name>
<dbReference type="STRING" id="1842532.A7E78_11415"/>
<dbReference type="KEGG" id="pef:A7E78_11415"/>
<evidence type="ECO:0000256" key="5">
    <source>
        <dbReference type="ARBA" id="ARBA00022729"/>
    </source>
</evidence>
<evidence type="ECO:0000256" key="3">
    <source>
        <dbReference type="ARBA" id="ARBA00022452"/>
    </source>
</evidence>
<organism evidence="15 16">
    <name type="scientific">Syntrophotalea acetylenivorans</name>
    <dbReference type="NCBI Taxonomy" id="1842532"/>
    <lineage>
        <taxon>Bacteria</taxon>
        <taxon>Pseudomonadati</taxon>
        <taxon>Thermodesulfobacteriota</taxon>
        <taxon>Desulfuromonadia</taxon>
        <taxon>Desulfuromonadales</taxon>
        <taxon>Syntrophotaleaceae</taxon>
        <taxon>Syntrophotalea</taxon>
    </lineage>
</organism>
<keyword evidence="7 11" id="KW-0798">TonB box</keyword>
<dbReference type="Gene3D" id="2.40.170.20">
    <property type="entry name" value="TonB-dependent receptor, beta-barrel domain"/>
    <property type="match status" value="1"/>
</dbReference>
<feature type="domain" description="TonB-dependent receptor plug" evidence="14">
    <location>
        <begin position="41"/>
        <end position="149"/>
    </location>
</feature>
<evidence type="ECO:0000256" key="1">
    <source>
        <dbReference type="ARBA" id="ARBA00004571"/>
    </source>
</evidence>
<evidence type="ECO:0000256" key="7">
    <source>
        <dbReference type="ARBA" id="ARBA00023077"/>
    </source>
</evidence>
<evidence type="ECO:0000256" key="9">
    <source>
        <dbReference type="ARBA" id="ARBA00023237"/>
    </source>
</evidence>
<dbReference type="OrthoDB" id="9800913at2"/>
<keyword evidence="16" id="KW-1185">Reference proteome</keyword>
<dbReference type="PANTHER" id="PTHR30069:SF53">
    <property type="entry name" value="COLICIN I RECEPTOR-RELATED"/>
    <property type="match status" value="1"/>
</dbReference>
<feature type="chain" id="PRO_5010195079" description="TonB-dependent receptor" evidence="12">
    <location>
        <begin position="22"/>
        <end position="654"/>
    </location>
</feature>
<comment type="subcellular location">
    <subcellularLocation>
        <location evidence="1 10">Cell outer membrane</location>
        <topology evidence="1 10">Multi-pass membrane protein</topology>
    </subcellularLocation>
</comment>
<evidence type="ECO:0000256" key="12">
    <source>
        <dbReference type="SAM" id="SignalP"/>
    </source>
</evidence>
<dbReference type="InterPro" id="IPR012910">
    <property type="entry name" value="Plug_dom"/>
</dbReference>
<evidence type="ECO:0000256" key="10">
    <source>
        <dbReference type="PROSITE-ProRule" id="PRU01360"/>
    </source>
</evidence>
<feature type="signal peptide" evidence="12">
    <location>
        <begin position="1"/>
        <end position="21"/>
    </location>
</feature>
<evidence type="ECO:0000256" key="2">
    <source>
        <dbReference type="ARBA" id="ARBA00022448"/>
    </source>
</evidence>
<dbReference type="InterPro" id="IPR000531">
    <property type="entry name" value="Beta-barrel_TonB"/>
</dbReference>
<accession>A0A1L3GR34</accession>
<dbReference type="PANTHER" id="PTHR30069">
    <property type="entry name" value="TONB-DEPENDENT OUTER MEMBRANE RECEPTOR"/>
    <property type="match status" value="1"/>
</dbReference>
<evidence type="ECO:0000259" key="13">
    <source>
        <dbReference type="Pfam" id="PF00593"/>
    </source>
</evidence>
<evidence type="ECO:0000256" key="4">
    <source>
        <dbReference type="ARBA" id="ARBA00022692"/>
    </source>
</evidence>
<keyword evidence="4 10" id="KW-0812">Transmembrane</keyword>
<keyword evidence="5 12" id="KW-0732">Signal</keyword>
<dbReference type="Gene3D" id="2.170.130.10">
    <property type="entry name" value="TonB-dependent receptor, plug domain"/>
    <property type="match status" value="1"/>
</dbReference>
<dbReference type="SUPFAM" id="SSF56935">
    <property type="entry name" value="Porins"/>
    <property type="match status" value="1"/>
</dbReference>
<evidence type="ECO:0000256" key="8">
    <source>
        <dbReference type="ARBA" id="ARBA00023136"/>
    </source>
</evidence>
<gene>
    <name evidence="15" type="ORF">A7E78_11415</name>
</gene>
<dbReference type="InterPro" id="IPR036942">
    <property type="entry name" value="Beta-barrel_TonB_sf"/>
</dbReference>
<dbReference type="AlphaFoldDB" id="A0A1L3GR34"/>
<evidence type="ECO:0000313" key="16">
    <source>
        <dbReference type="Proteomes" id="UP000182517"/>
    </source>
</evidence>
<dbReference type="GO" id="GO:0015889">
    <property type="term" value="P:cobalamin transport"/>
    <property type="evidence" value="ECO:0007669"/>
    <property type="project" value="TreeGrafter"/>
</dbReference>
<dbReference type="RefSeq" id="WP_072284431.1">
    <property type="nucleotide sequence ID" value="NZ_CP015519.1"/>
</dbReference>
<evidence type="ECO:0000313" key="15">
    <source>
        <dbReference type="EMBL" id="APG28402.1"/>
    </source>
</evidence>